<evidence type="ECO:0000313" key="3">
    <source>
        <dbReference type="Proteomes" id="UP000053317"/>
    </source>
</evidence>
<dbReference type="Pfam" id="PF01965">
    <property type="entry name" value="DJ-1_PfpI"/>
    <property type="match status" value="1"/>
</dbReference>
<proteinExistence type="predicted"/>
<keyword evidence="3" id="KW-1185">Reference proteome</keyword>
<sequence length="225" mass="24411">MAPLRIGIFFQRVQLSDIVGIDLIANCSTEYIKNAAEFGFGDLLPLAVEMAFVYISETLEPTVTTAGVRISPTHTYETAPVDLDILLVGGPPYSVRPPASLEYLRKLKAAMDVNGGTIVSTCVGGMWLADAGILDGRKATTNRGALLTARDIHQSVTWVDQRWVVDDDGGKTKFWTSGGAGCGIDMLAVFAKERFDEKIAMAAWNALDFDPTVRGQLYEDSSDNK</sequence>
<dbReference type="AlphaFoldDB" id="A0A0G2ERH3"/>
<comment type="caution">
    <text evidence="2">The sequence shown here is derived from an EMBL/GenBank/DDBJ whole genome shotgun (WGS) entry which is preliminary data.</text>
</comment>
<dbReference type="EMBL" id="LCWF01000042">
    <property type="protein sequence ID" value="KKY25357.1"/>
    <property type="molecule type" value="Genomic_DNA"/>
</dbReference>
<dbReference type="InterPro" id="IPR029062">
    <property type="entry name" value="Class_I_gatase-like"/>
</dbReference>
<name>A0A0G2ERH3_PHACM</name>
<gene>
    <name evidence="2" type="ORF">UCRPC4_g01835</name>
</gene>
<evidence type="ECO:0000313" key="2">
    <source>
        <dbReference type="EMBL" id="KKY25357.1"/>
    </source>
</evidence>
<organism evidence="2 3">
    <name type="scientific">Phaeomoniella chlamydospora</name>
    <name type="common">Phaeoacremonium chlamydosporum</name>
    <dbReference type="NCBI Taxonomy" id="158046"/>
    <lineage>
        <taxon>Eukaryota</taxon>
        <taxon>Fungi</taxon>
        <taxon>Dikarya</taxon>
        <taxon>Ascomycota</taxon>
        <taxon>Pezizomycotina</taxon>
        <taxon>Eurotiomycetes</taxon>
        <taxon>Chaetothyriomycetidae</taxon>
        <taxon>Phaeomoniellales</taxon>
        <taxon>Phaeomoniellaceae</taxon>
        <taxon>Phaeomoniella</taxon>
    </lineage>
</organism>
<dbReference type="PANTHER" id="PTHR43130">
    <property type="entry name" value="ARAC-FAMILY TRANSCRIPTIONAL REGULATOR"/>
    <property type="match status" value="1"/>
</dbReference>
<dbReference type="Gene3D" id="3.40.50.880">
    <property type="match status" value="1"/>
</dbReference>
<protein>
    <submittedName>
        <fullName evidence="2">Putative dj-1 family protein</fullName>
    </submittedName>
</protein>
<reference evidence="2 3" key="2">
    <citation type="submission" date="2015-05" db="EMBL/GenBank/DDBJ databases">
        <authorList>
            <person name="Morales-Cruz A."/>
            <person name="Amrine K.C."/>
            <person name="Cantu D."/>
        </authorList>
    </citation>
    <scope>NUCLEOTIDE SEQUENCE [LARGE SCALE GENOMIC DNA]</scope>
    <source>
        <strain evidence="2">UCRPC4</strain>
    </source>
</reference>
<dbReference type="Proteomes" id="UP000053317">
    <property type="component" value="Unassembled WGS sequence"/>
</dbReference>
<dbReference type="InterPro" id="IPR002818">
    <property type="entry name" value="DJ-1/PfpI"/>
</dbReference>
<feature type="domain" description="DJ-1/PfpI" evidence="1">
    <location>
        <begin position="50"/>
        <end position="186"/>
    </location>
</feature>
<dbReference type="OrthoDB" id="543156at2759"/>
<accession>A0A0G2ERH3</accession>
<dbReference type="InterPro" id="IPR052158">
    <property type="entry name" value="INH-QAR"/>
</dbReference>
<evidence type="ECO:0000259" key="1">
    <source>
        <dbReference type="Pfam" id="PF01965"/>
    </source>
</evidence>
<dbReference type="PANTHER" id="PTHR43130:SF7">
    <property type="entry name" value="DJ-1_PFPI DOMAIN-CONTAINING PROTEIN"/>
    <property type="match status" value="1"/>
</dbReference>
<reference evidence="2 3" key="1">
    <citation type="submission" date="2015-05" db="EMBL/GenBank/DDBJ databases">
        <title>Distinctive expansion of gene families associated with plant cell wall degradation and secondary metabolism in the genomes of grapevine trunk pathogens.</title>
        <authorList>
            <person name="Lawrence D.P."/>
            <person name="Travadon R."/>
            <person name="Rolshausen P.E."/>
            <person name="Baumgartner K."/>
        </authorList>
    </citation>
    <scope>NUCLEOTIDE SEQUENCE [LARGE SCALE GENOMIC DNA]</scope>
    <source>
        <strain evidence="2">UCRPC4</strain>
    </source>
</reference>
<dbReference type="SUPFAM" id="SSF52317">
    <property type="entry name" value="Class I glutamine amidotransferase-like"/>
    <property type="match status" value="1"/>
</dbReference>